<dbReference type="EMBL" id="CP012541">
    <property type="protein sequence ID" value="ALF47061.1"/>
    <property type="molecule type" value="Genomic_DNA"/>
</dbReference>
<evidence type="ECO:0000313" key="3">
    <source>
        <dbReference type="Proteomes" id="UP000066049"/>
    </source>
</evidence>
<feature type="signal peptide" evidence="1">
    <location>
        <begin position="1"/>
        <end position="17"/>
    </location>
</feature>
<dbReference type="Gene3D" id="3.40.30.10">
    <property type="entry name" value="Glutaredoxin"/>
    <property type="match status" value="1"/>
</dbReference>
<dbReference type="RefSeq" id="WP_054196138.1">
    <property type="nucleotide sequence ID" value="NZ_CABMKQ010000002.1"/>
</dbReference>
<feature type="chain" id="PRO_5005802059" evidence="1">
    <location>
        <begin position="18"/>
        <end position="246"/>
    </location>
</feature>
<dbReference type="Proteomes" id="UP000066049">
    <property type="component" value="Chromosome"/>
</dbReference>
<dbReference type="AlphaFoldDB" id="A0A0M4TAA6"/>
<proteinExistence type="predicted"/>
<dbReference type="SUPFAM" id="SSF52833">
    <property type="entry name" value="Thioredoxin-like"/>
    <property type="match status" value="1"/>
</dbReference>
<dbReference type="InterPro" id="IPR036249">
    <property type="entry name" value="Thioredoxin-like_sf"/>
</dbReference>
<dbReference type="KEGG" id="ccoc:CCON33237_0353"/>
<protein>
    <submittedName>
        <fullName evidence="2">Putative thioredoxin-like protein, DsbA family</fullName>
    </submittedName>
</protein>
<accession>A0A0M4TAA6</accession>
<evidence type="ECO:0000256" key="1">
    <source>
        <dbReference type="SAM" id="SignalP"/>
    </source>
</evidence>
<gene>
    <name evidence="2" type="ORF">CCON33237_0353</name>
</gene>
<organism evidence="2 3">
    <name type="scientific">Campylobacter concisus</name>
    <dbReference type="NCBI Taxonomy" id="199"/>
    <lineage>
        <taxon>Bacteria</taxon>
        <taxon>Pseudomonadati</taxon>
        <taxon>Campylobacterota</taxon>
        <taxon>Epsilonproteobacteria</taxon>
        <taxon>Campylobacterales</taxon>
        <taxon>Campylobacteraceae</taxon>
        <taxon>Campylobacter</taxon>
    </lineage>
</organism>
<reference evidence="3" key="1">
    <citation type="submission" date="2015-08" db="EMBL/GenBank/DDBJ databases">
        <title>Comparative genomics of the Campylobacter concisus group.</title>
        <authorList>
            <person name="Miller W.G."/>
            <person name="Yee E."/>
            <person name="Chapman M.H."/>
            <person name="Huynh S."/>
            <person name="Bono J.L."/>
            <person name="On S.L.W."/>
            <person name="St Leger J."/>
            <person name="Foster G."/>
            <person name="Parker C.T."/>
        </authorList>
    </citation>
    <scope>NUCLEOTIDE SEQUENCE [LARGE SCALE GENOMIC DNA]</scope>
    <source>
        <strain evidence="3">ATCC 33237</strain>
    </source>
</reference>
<name>A0A0M4TAA6_9BACT</name>
<dbReference type="PATRIC" id="fig|199.248.peg.375"/>
<evidence type="ECO:0000313" key="2">
    <source>
        <dbReference type="EMBL" id="ALF47061.1"/>
    </source>
</evidence>
<keyword evidence="1" id="KW-0732">Signal</keyword>
<dbReference type="GeneID" id="28662021"/>
<sequence>MKKVVLASIIAATSLIAASDKQIEDFYSEVFKNQNIDGVNVKVVERTKILDDIEKVSLKFSKGDMSQEDVTFVKGDLMFPDVVNLKEQKSYLAEEKKVIAEKAALDLVKSLAKIYKNEDKANVITLGNDSKKPTLIMFSDPECPYCRAELAKIETTLKDSNVEIVLTPVHDISSLQKSSLIYKDAKAAKSDSDKVKILRKYYAEDYNVDDKSVSKDDVAKIDNLRKKYFAAGVRSVPFIVNKSDLK</sequence>